<evidence type="ECO:0000313" key="2">
    <source>
        <dbReference type="EMBL" id="GJT60128.1"/>
    </source>
</evidence>
<dbReference type="EMBL" id="BQNB010017171">
    <property type="protein sequence ID" value="GJT60128.1"/>
    <property type="molecule type" value="Genomic_DNA"/>
</dbReference>
<evidence type="ECO:0000259" key="1">
    <source>
        <dbReference type="Pfam" id="PF03732"/>
    </source>
</evidence>
<name>A0ABQ5FB37_9ASTR</name>
<feature type="domain" description="Retrotransposon gag" evidence="1">
    <location>
        <begin position="25"/>
        <end position="98"/>
    </location>
</feature>
<gene>
    <name evidence="2" type="ORF">Tco_1003661</name>
</gene>
<keyword evidence="3" id="KW-1185">Reference proteome</keyword>
<keyword evidence="2" id="KW-0808">Transferase</keyword>
<sequence length="104" mass="12245">MPSNVKTYDGSEDPEDHLKIFQAAVKVERREIYDNLKEAFLVNFLQQKKCITDPVEIHHIKQKEGESKKDFVQWFKSESRHVKGALECMRISRFMYGITNPELT</sequence>
<protein>
    <submittedName>
        <fullName evidence="2">Reverse transcriptase domain-containing protein</fullName>
    </submittedName>
</protein>
<reference evidence="2" key="1">
    <citation type="journal article" date="2022" name="Int. J. Mol. Sci.">
        <title>Draft Genome of Tanacetum Coccineum: Genomic Comparison of Closely Related Tanacetum-Family Plants.</title>
        <authorList>
            <person name="Yamashiro T."/>
            <person name="Shiraishi A."/>
            <person name="Nakayama K."/>
            <person name="Satake H."/>
        </authorList>
    </citation>
    <scope>NUCLEOTIDE SEQUENCE</scope>
</reference>
<evidence type="ECO:0000313" key="3">
    <source>
        <dbReference type="Proteomes" id="UP001151760"/>
    </source>
</evidence>
<keyword evidence="2" id="KW-0548">Nucleotidyltransferase</keyword>
<reference evidence="2" key="2">
    <citation type="submission" date="2022-01" db="EMBL/GenBank/DDBJ databases">
        <authorList>
            <person name="Yamashiro T."/>
            <person name="Shiraishi A."/>
            <person name="Satake H."/>
            <person name="Nakayama K."/>
        </authorList>
    </citation>
    <scope>NUCLEOTIDE SEQUENCE</scope>
</reference>
<dbReference type="Pfam" id="PF03732">
    <property type="entry name" value="Retrotrans_gag"/>
    <property type="match status" value="1"/>
</dbReference>
<dbReference type="PANTHER" id="PTHR33223">
    <property type="entry name" value="CCHC-TYPE DOMAIN-CONTAINING PROTEIN"/>
    <property type="match status" value="1"/>
</dbReference>
<proteinExistence type="predicted"/>
<dbReference type="PANTHER" id="PTHR33223:SF11">
    <property type="entry name" value="ELEMENT PROTEIN, PUTATIVE-RELATED"/>
    <property type="match status" value="1"/>
</dbReference>
<comment type="caution">
    <text evidence="2">The sequence shown here is derived from an EMBL/GenBank/DDBJ whole genome shotgun (WGS) entry which is preliminary data.</text>
</comment>
<dbReference type="GO" id="GO:0003964">
    <property type="term" value="F:RNA-directed DNA polymerase activity"/>
    <property type="evidence" value="ECO:0007669"/>
    <property type="project" value="UniProtKB-KW"/>
</dbReference>
<dbReference type="Proteomes" id="UP001151760">
    <property type="component" value="Unassembled WGS sequence"/>
</dbReference>
<dbReference type="InterPro" id="IPR005162">
    <property type="entry name" value="Retrotrans_gag_dom"/>
</dbReference>
<organism evidence="2 3">
    <name type="scientific">Tanacetum coccineum</name>
    <dbReference type="NCBI Taxonomy" id="301880"/>
    <lineage>
        <taxon>Eukaryota</taxon>
        <taxon>Viridiplantae</taxon>
        <taxon>Streptophyta</taxon>
        <taxon>Embryophyta</taxon>
        <taxon>Tracheophyta</taxon>
        <taxon>Spermatophyta</taxon>
        <taxon>Magnoliopsida</taxon>
        <taxon>eudicotyledons</taxon>
        <taxon>Gunneridae</taxon>
        <taxon>Pentapetalae</taxon>
        <taxon>asterids</taxon>
        <taxon>campanulids</taxon>
        <taxon>Asterales</taxon>
        <taxon>Asteraceae</taxon>
        <taxon>Asteroideae</taxon>
        <taxon>Anthemideae</taxon>
        <taxon>Anthemidinae</taxon>
        <taxon>Tanacetum</taxon>
    </lineage>
</organism>
<keyword evidence="2" id="KW-0695">RNA-directed DNA polymerase</keyword>
<accession>A0ABQ5FB37</accession>